<dbReference type="Pfam" id="PF00565">
    <property type="entry name" value="SNase"/>
    <property type="match status" value="1"/>
</dbReference>
<accession>A0ABZ2IVV3</accession>
<keyword evidence="4" id="KW-1185">Reference proteome</keyword>
<dbReference type="PROSITE" id="PS50830">
    <property type="entry name" value="TNASE_3"/>
    <property type="match status" value="1"/>
</dbReference>
<name>A0ABZ2IVV3_9BACT</name>
<evidence type="ECO:0000256" key="1">
    <source>
        <dbReference type="SAM" id="SignalP"/>
    </source>
</evidence>
<dbReference type="InterPro" id="IPR016071">
    <property type="entry name" value="Staphylococal_nuclease_OB-fold"/>
</dbReference>
<dbReference type="Proteomes" id="UP001385389">
    <property type="component" value="Chromosome"/>
</dbReference>
<evidence type="ECO:0000259" key="2">
    <source>
        <dbReference type="PROSITE" id="PS50830"/>
    </source>
</evidence>
<dbReference type="InterPro" id="IPR035437">
    <property type="entry name" value="SNase_OB-fold_sf"/>
</dbReference>
<evidence type="ECO:0000313" key="3">
    <source>
        <dbReference type="EMBL" id="WWX21074.1"/>
    </source>
</evidence>
<reference evidence="3 4" key="1">
    <citation type="submission" date="2024-03" db="EMBL/GenBank/DDBJ databases">
        <title>Phenotype and Genome Characterization of a Sulfate-Reducing Bacterium Pseudodesulfovibrio sp. strain 5S69, isolated from Petroleum Reservoir in Tatarstan (Russia).</title>
        <authorList>
            <person name="Bidzhieva S.K."/>
            <person name="Kadnikov V."/>
            <person name="Tourova T.P."/>
            <person name="Samigullina S.R."/>
            <person name="Sokolova D.S."/>
            <person name="Poltaraus A.B."/>
            <person name="Avtukh A.N."/>
            <person name="Tereshina V.M."/>
            <person name="Mardanov A.V."/>
            <person name="Nazina T.N."/>
        </authorList>
    </citation>
    <scope>NUCLEOTIDE SEQUENCE [LARGE SCALE GENOMIC DNA]</scope>
    <source>
        <strain evidence="3 4">5S69</strain>
    </source>
</reference>
<dbReference type="RefSeq" id="WP_338666815.1">
    <property type="nucleotide sequence ID" value="NZ_CP146609.1"/>
</dbReference>
<dbReference type="Gene3D" id="2.40.50.90">
    <property type="match status" value="1"/>
</dbReference>
<feature type="chain" id="PRO_5047039280" evidence="1">
    <location>
        <begin position="29"/>
        <end position="152"/>
    </location>
</feature>
<dbReference type="SUPFAM" id="SSF50199">
    <property type="entry name" value="Staphylococcal nuclease"/>
    <property type="match status" value="1"/>
</dbReference>
<dbReference type="SMART" id="SM00318">
    <property type="entry name" value="SNc"/>
    <property type="match status" value="1"/>
</dbReference>
<organism evidence="3 4">
    <name type="scientific">Pseudodesulfovibrio methanolicus</name>
    <dbReference type="NCBI Taxonomy" id="3126690"/>
    <lineage>
        <taxon>Bacteria</taxon>
        <taxon>Pseudomonadati</taxon>
        <taxon>Thermodesulfobacteriota</taxon>
        <taxon>Desulfovibrionia</taxon>
        <taxon>Desulfovibrionales</taxon>
        <taxon>Desulfovibrionaceae</taxon>
    </lineage>
</organism>
<dbReference type="EMBL" id="CP146609">
    <property type="protein sequence ID" value="WWX21074.1"/>
    <property type="molecule type" value="Genomic_DNA"/>
</dbReference>
<gene>
    <name evidence="3" type="ORF">V8V93_11510</name>
</gene>
<sequence length="152" mass="17346">MKLDTPYRLGFFALLLTASLLSPPSGWARQDKIYAETATIARIISVYDGDTFRCDLACYPPLVGENIGIRVNGIDTPEMKDRRPEVKALAIKARDYVRKWFEEAQTVELRNLRRGKYFRIVADVYVDGVSLAERLIELGYAHPYDGGTKQKW</sequence>
<feature type="domain" description="TNase-like" evidence="2">
    <location>
        <begin position="37"/>
        <end position="152"/>
    </location>
</feature>
<proteinExistence type="predicted"/>
<protein>
    <submittedName>
        <fullName evidence="3">Thermonuclease family protein</fullName>
    </submittedName>
</protein>
<evidence type="ECO:0000313" key="4">
    <source>
        <dbReference type="Proteomes" id="UP001385389"/>
    </source>
</evidence>
<keyword evidence="1" id="KW-0732">Signal</keyword>
<feature type="signal peptide" evidence="1">
    <location>
        <begin position="1"/>
        <end position="28"/>
    </location>
</feature>